<dbReference type="EMBL" id="JBHULV010000001">
    <property type="protein sequence ID" value="MFD2730080.1"/>
    <property type="molecule type" value="Genomic_DNA"/>
</dbReference>
<keyword evidence="1" id="KW-0472">Membrane</keyword>
<gene>
    <name evidence="2" type="ORF">ACFSSE_00025</name>
</gene>
<reference evidence="3" key="1">
    <citation type="journal article" date="2019" name="Int. J. Syst. Evol. Microbiol.">
        <title>The Global Catalogue of Microorganisms (GCM) 10K type strain sequencing project: providing services to taxonomists for standard genome sequencing and annotation.</title>
        <authorList>
            <consortium name="The Broad Institute Genomics Platform"/>
            <consortium name="The Broad Institute Genome Sequencing Center for Infectious Disease"/>
            <person name="Wu L."/>
            <person name="Ma J."/>
        </authorList>
    </citation>
    <scope>NUCLEOTIDE SEQUENCE [LARGE SCALE GENOMIC DNA]</scope>
    <source>
        <strain evidence="3">KCTC 42456</strain>
    </source>
</reference>
<proteinExistence type="predicted"/>
<protein>
    <submittedName>
        <fullName evidence="2">Uncharacterized protein</fullName>
    </submittedName>
</protein>
<evidence type="ECO:0000313" key="3">
    <source>
        <dbReference type="Proteomes" id="UP001597546"/>
    </source>
</evidence>
<name>A0ABW5TMX9_9SPHI</name>
<evidence type="ECO:0000313" key="2">
    <source>
        <dbReference type="EMBL" id="MFD2730080.1"/>
    </source>
</evidence>
<keyword evidence="1" id="KW-0812">Transmembrane</keyword>
<dbReference type="Proteomes" id="UP001597546">
    <property type="component" value="Unassembled WGS sequence"/>
</dbReference>
<accession>A0ABW5TMX9</accession>
<evidence type="ECO:0000256" key="1">
    <source>
        <dbReference type="SAM" id="Phobius"/>
    </source>
</evidence>
<sequence>MLRKSIPIFKIGVIVIAAGVALYFYNDNYGKYLLGLGMMILSVAIVFYILFMFKRYGEKKRS</sequence>
<feature type="transmembrane region" description="Helical" evidence="1">
    <location>
        <begin position="7"/>
        <end position="26"/>
    </location>
</feature>
<organism evidence="2 3">
    <name type="scientific">Pedobacter alpinus</name>
    <dbReference type="NCBI Taxonomy" id="1590643"/>
    <lineage>
        <taxon>Bacteria</taxon>
        <taxon>Pseudomonadati</taxon>
        <taxon>Bacteroidota</taxon>
        <taxon>Sphingobacteriia</taxon>
        <taxon>Sphingobacteriales</taxon>
        <taxon>Sphingobacteriaceae</taxon>
        <taxon>Pedobacter</taxon>
    </lineage>
</organism>
<comment type="caution">
    <text evidence="2">The sequence shown here is derived from an EMBL/GenBank/DDBJ whole genome shotgun (WGS) entry which is preliminary data.</text>
</comment>
<keyword evidence="3" id="KW-1185">Reference proteome</keyword>
<dbReference type="RefSeq" id="WP_379044990.1">
    <property type="nucleotide sequence ID" value="NZ_JBHSKW010000050.1"/>
</dbReference>
<keyword evidence="1" id="KW-1133">Transmembrane helix</keyword>
<feature type="transmembrane region" description="Helical" evidence="1">
    <location>
        <begin position="32"/>
        <end position="53"/>
    </location>
</feature>